<feature type="transmembrane region" description="Helical" evidence="9">
    <location>
        <begin position="115"/>
        <end position="137"/>
    </location>
</feature>
<dbReference type="Pfam" id="PF01032">
    <property type="entry name" value="FecCD"/>
    <property type="match status" value="1"/>
</dbReference>
<evidence type="ECO:0000256" key="9">
    <source>
        <dbReference type="SAM" id="Phobius"/>
    </source>
</evidence>
<gene>
    <name evidence="10" type="ORF">ACFOYW_11635</name>
</gene>
<evidence type="ECO:0000313" key="10">
    <source>
        <dbReference type="EMBL" id="MFC4244026.1"/>
    </source>
</evidence>
<feature type="transmembrane region" description="Helical" evidence="9">
    <location>
        <begin position="143"/>
        <end position="162"/>
    </location>
</feature>
<dbReference type="SUPFAM" id="SSF81345">
    <property type="entry name" value="ABC transporter involved in vitamin B12 uptake, BtuC"/>
    <property type="match status" value="1"/>
</dbReference>
<keyword evidence="7 9" id="KW-0472">Membrane</keyword>
<feature type="transmembrane region" description="Helical" evidence="9">
    <location>
        <begin position="88"/>
        <end position="108"/>
    </location>
</feature>
<organism evidence="10 11">
    <name type="scientific">Gryllotalpicola reticulitermitis</name>
    <dbReference type="NCBI Taxonomy" id="1184153"/>
    <lineage>
        <taxon>Bacteria</taxon>
        <taxon>Bacillati</taxon>
        <taxon>Actinomycetota</taxon>
        <taxon>Actinomycetes</taxon>
        <taxon>Micrococcales</taxon>
        <taxon>Microbacteriaceae</taxon>
        <taxon>Gryllotalpicola</taxon>
    </lineage>
</organism>
<keyword evidence="4" id="KW-1003">Cell membrane</keyword>
<feature type="transmembrane region" description="Helical" evidence="9">
    <location>
        <begin position="174"/>
        <end position="196"/>
    </location>
</feature>
<evidence type="ECO:0000256" key="7">
    <source>
        <dbReference type="ARBA" id="ARBA00023136"/>
    </source>
</evidence>
<evidence type="ECO:0000313" key="11">
    <source>
        <dbReference type="Proteomes" id="UP001595900"/>
    </source>
</evidence>
<evidence type="ECO:0000256" key="5">
    <source>
        <dbReference type="ARBA" id="ARBA00022692"/>
    </source>
</evidence>
<proteinExistence type="inferred from homology"/>
<evidence type="ECO:0000256" key="6">
    <source>
        <dbReference type="ARBA" id="ARBA00022989"/>
    </source>
</evidence>
<evidence type="ECO:0000256" key="4">
    <source>
        <dbReference type="ARBA" id="ARBA00022475"/>
    </source>
</evidence>
<keyword evidence="6 9" id="KW-1133">Transmembrane helix</keyword>
<comment type="similarity">
    <text evidence="2">Belongs to the binding-protein-dependent transport system permease family. FecCD subfamily.</text>
</comment>
<feature type="compositionally biased region" description="Low complexity" evidence="8">
    <location>
        <begin position="9"/>
        <end position="26"/>
    </location>
</feature>
<dbReference type="InterPro" id="IPR000522">
    <property type="entry name" value="ABC_transptr_permease_BtuC"/>
</dbReference>
<comment type="subcellular location">
    <subcellularLocation>
        <location evidence="1">Cell membrane</location>
        <topology evidence="1">Multi-pass membrane protein</topology>
    </subcellularLocation>
</comment>
<keyword evidence="3" id="KW-0813">Transport</keyword>
<name>A0ABV8Q996_9MICO</name>
<dbReference type="CDD" id="cd06550">
    <property type="entry name" value="TM_ABC_iron-siderophores_like"/>
    <property type="match status" value="1"/>
</dbReference>
<evidence type="ECO:0000256" key="1">
    <source>
        <dbReference type="ARBA" id="ARBA00004651"/>
    </source>
</evidence>
<keyword evidence="11" id="KW-1185">Reference proteome</keyword>
<evidence type="ECO:0000256" key="2">
    <source>
        <dbReference type="ARBA" id="ARBA00007935"/>
    </source>
</evidence>
<dbReference type="EMBL" id="JBHSCN010000005">
    <property type="protein sequence ID" value="MFC4244026.1"/>
    <property type="molecule type" value="Genomic_DNA"/>
</dbReference>
<feature type="transmembrane region" description="Helical" evidence="9">
    <location>
        <begin position="332"/>
        <end position="350"/>
    </location>
</feature>
<dbReference type="Gene3D" id="1.10.3470.10">
    <property type="entry name" value="ABC transporter involved in vitamin B12 uptake, BtuC"/>
    <property type="match status" value="1"/>
</dbReference>
<protein>
    <submittedName>
        <fullName evidence="10">FecCD family ABC transporter permease</fullName>
    </submittedName>
</protein>
<feature type="transmembrane region" description="Helical" evidence="9">
    <location>
        <begin position="303"/>
        <end position="326"/>
    </location>
</feature>
<accession>A0ABV8Q996</accession>
<feature type="transmembrane region" description="Helical" evidence="9">
    <location>
        <begin position="216"/>
        <end position="238"/>
    </location>
</feature>
<evidence type="ECO:0000256" key="8">
    <source>
        <dbReference type="SAM" id="MobiDB-lite"/>
    </source>
</evidence>
<dbReference type="Proteomes" id="UP001595900">
    <property type="component" value="Unassembled WGS sequence"/>
</dbReference>
<evidence type="ECO:0000256" key="3">
    <source>
        <dbReference type="ARBA" id="ARBA00022448"/>
    </source>
</evidence>
<dbReference type="RefSeq" id="WP_390229094.1">
    <property type="nucleotide sequence ID" value="NZ_JBHSCN010000005.1"/>
</dbReference>
<feature type="region of interest" description="Disordered" evidence="8">
    <location>
        <begin position="1"/>
        <end position="26"/>
    </location>
</feature>
<keyword evidence="5 9" id="KW-0812">Transmembrane</keyword>
<dbReference type="PANTHER" id="PTHR30472">
    <property type="entry name" value="FERRIC ENTEROBACTIN TRANSPORT SYSTEM PERMEASE PROTEIN"/>
    <property type="match status" value="1"/>
</dbReference>
<reference evidence="11" key="1">
    <citation type="journal article" date="2019" name="Int. J. Syst. Evol. Microbiol.">
        <title>The Global Catalogue of Microorganisms (GCM) 10K type strain sequencing project: providing services to taxonomists for standard genome sequencing and annotation.</title>
        <authorList>
            <consortium name="The Broad Institute Genomics Platform"/>
            <consortium name="The Broad Institute Genome Sequencing Center for Infectious Disease"/>
            <person name="Wu L."/>
            <person name="Ma J."/>
        </authorList>
    </citation>
    <scope>NUCLEOTIDE SEQUENCE [LARGE SCALE GENOMIC DNA]</scope>
    <source>
        <strain evidence="11">CGMCC 1.10363</strain>
    </source>
</reference>
<sequence length="358" mass="35876">MKREERKNVSVPASVRPRSTPRPTTARRAARWTALVVALALLAVAVIASLAIGSLPVPPASVWAALTGGHVSAADAAAVVDLRLPRTVIGLAVGAGLGGAGAIVQAVTRNPLADPGILGVTSGAGFAVALAVAAAGVTAPAGYLWFALAGALLTTVAVFAIGSAGTGRARPEQLLLAGVALSAVLAGIVSAIQLSAPRRFETLQVWAAGSLRDRDWNTLVPALPVLAIGAILAIALGGPLNALALGEDRAVALGSSVTRTRIVSIAAVTLLAGGATAIAGPIAFVGLMIPHVARWLTGPDQRWIIALSLVLAPILLLIADIAARLVLWPGEAPVGLVTAFLGAPALIALVRRGRVSGL</sequence>
<dbReference type="InterPro" id="IPR037294">
    <property type="entry name" value="ABC_BtuC-like"/>
</dbReference>
<comment type="caution">
    <text evidence="10">The sequence shown here is derived from an EMBL/GenBank/DDBJ whole genome shotgun (WGS) entry which is preliminary data.</text>
</comment>
<dbReference type="PANTHER" id="PTHR30472:SF1">
    <property type="entry name" value="FE(3+) DICITRATE TRANSPORT SYSTEM PERMEASE PROTEIN FECC-RELATED"/>
    <property type="match status" value="1"/>
</dbReference>